<dbReference type="GO" id="GO:0016020">
    <property type="term" value="C:membrane"/>
    <property type="evidence" value="ECO:0007669"/>
    <property type="project" value="UniProtKB-SubCell"/>
</dbReference>
<feature type="region of interest" description="Disordered" evidence="5">
    <location>
        <begin position="185"/>
        <end position="248"/>
    </location>
</feature>
<dbReference type="InterPro" id="IPR006260">
    <property type="entry name" value="TonB/TolA_C"/>
</dbReference>
<keyword evidence="4 6" id="KW-0472">Membrane</keyword>
<dbReference type="EMBL" id="BJXQ01000012">
    <property type="protein sequence ID" value="GEN04075.1"/>
    <property type="molecule type" value="Genomic_DNA"/>
</dbReference>
<dbReference type="Proteomes" id="UP000321104">
    <property type="component" value="Unassembled WGS sequence"/>
</dbReference>
<dbReference type="Pfam" id="PF03544">
    <property type="entry name" value="TonB_C"/>
    <property type="match status" value="1"/>
</dbReference>
<feature type="compositionally biased region" description="Basic and acidic residues" evidence="5">
    <location>
        <begin position="46"/>
        <end position="57"/>
    </location>
</feature>
<proteinExistence type="predicted"/>
<evidence type="ECO:0000256" key="2">
    <source>
        <dbReference type="ARBA" id="ARBA00022692"/>
    </source>
</evidence>
<protein>
    <submittedName>
        <fullName evidence="8">TonB periplasmic protein</fullName>
    </submittedName>
</protein>
<reference evidence="8 10" key="1">
    <citation type="submission" date="2012-11" db="EMBL/GenBank/DDBJ databases">
        <title>Whole genome sequence of Acetobacter indonesiensis 5H-1.</title>
        <authorList>
            <person name="Azuma Y."/>
            <person name="Higashiura N."/>
            <person name="Hirakawa H."/>
            <person name="Matsushita K."/>
        </authorList>
    </citation>
    <scope>NUCLEOTIDE SEQUENCE [LARGE SCALE GENOMIC DNA]</scope>
    <source>
        <strain evidence="8 10">5H-1</strain>
    </source>
</reference>
<feature type="region of interest" description="Disordered" evidence="5">
    <location>
        <begin position="38"/>
        <end position="57"/>
    </location>
</feature>
<name>A0A6N3T6N9_9PROT</name>
<dbReference type="Proteomes" id="UP000032673">
    <property type="component" value="Unassembled WGS sequence"/>
</dbReference>
<dbReference type="PROSITE" id="PS52015">
    <property type="entry name" value="TONB_CTD"/>
    <property type="match status" value="1"/>
</dbReference>
<organism evidence="9 11">
    <name type="scientific">Acetobacter indonesiensis</name>
    <dbReference type="NCBI Taxonomy" id="104101"/>
    <lineage>
        <taxon>Bacteria</taxon>
        <taxon>Pseudomonadati</taxon>
        <taxon>Pseudomonadota</taxon>
        <taxon>Alphaproteobacteria</taxon>
        <taxon>Acetobacterales</taxon>
        <taxon>Acetobacteraceae</taxon>
        <taxon>Acetobacter</taxon>
    </lineage>
</organism>
<reference evidence="9 11" key="2">
    <citation type="submission" date="2019-07" db="EMBL/GenBank/DDBJ databases">
        <title>Whole genome shotgun sequence of Acetobacter indonesiensis NBRC 16471.</title>
        <authorList>
            <person name="Hosoyama A."/>
            <person name="Uohara A."/>
            <person name="Ohji S."/>
            <person name="Ichikawa N."/>
        </authorList>
    </citation>
    <scope>NUCLEOTIDE SEQUENCE [LARGE SCALE GENOMIC DNA]</scope>
    <source>
        <strain evidence="9 11">NBRC 16471</strain>
    </source>
</reference>
<feature type="compositionally biased region" description="Polar residues" evidence="5">
    <location>
        <begin position="194"/>
        <end position="210"/>
    </location>
</feature>
<feature type="domain" description="TonB C-terminal" evidence="7">
    <location>
        <begin position="239"/>
        <end position="325"/>
    </location>
</feature>
<dbReference type="InterPro" id="IPR037682">
    <property type="entry name" value="TonB_C"/>
</dbReference>
<comment type="caution">
    <text evidence="9">The sequence shown here is derived from an EMBL/GenBank/DDBJ whole genome shotgun (WGS) entry which is preliminary data.</text>
</comment>
<keyword evidence="3 6" id="KW-1133">Transmembrane helix</keyword>
<evidence type="ECO:0000313" key="10">
    <source>
        <dbReference type="Proteomes" id="UP000032673"/>
    </source>
</evidence>
<comment type="subcellular location">
    <subcellularLocation>
        <location evidence="1">Membrane</location>
        <topology evidence="1">Single-pass membrane protein</topology>
    </subcellularLocation>
</comment>
<evidence type="ECO:0000256" key="4">
    <source>
        <dbReference type="ARBA" id="ARBA00023136"/>
    </source>
</evidence>
<evidence type="ECO:0000256" key="3">
    <source>
        <dbReference type="ARBA" id="ARBA00022989"/>
    </source>
</evidence>
<evidence type="ECO:0000313" key="9">
    <source>
        <dbReference type="EMBL" id="GEN04075.1"/>
    </source>
</evidence>
<evidence type="ECO:0000313" key="11">
    <source>
        <dbReference type="Proteomes" id="UP000321104"/>
    </source>
</evidence>
<evidence type="ECO:0000259" key="7">
    <source>
        <dbReference type="PROSITE" id="PS52015"/>
    </source>
</evidence>
<dbReference type="GO" id="GO:0055085">
    <property type="term" value="P:transmembrane transport"/>
    <property type="evidence" value="ECO:0007669"/>
    <property type="project" value="InterPro"/>
</dbReference>
<feature type="transmembrane region" description="Helical" evidence="6">
    <location>
        <begin position="67"/>
        <end position="90"/>
    </location>
</feature>
<evidence type="ECO:0000256" key="6">
    <source>
        <dbReference type="SAM" id="Phobius"/>
    </source>
</evidence>
<evidence type="ECO:0000256" key="5">
    <source>
        <dbReference type="SAM" id="MobiDB-lite"/>
    </source>
</evidence>
<evidence type="ECO:0000256" key="1">
    <source>
        <dbReference type="ARBA" id="ARBA00004167"/>
    </source>
</evidence>
<feature type="region of interest" description="Disordered" evidence="5">
    <location>
        <begin position="112"/>
        <end position="169"/>
    </location>
</feature>
<keyword evidence="2 6" id="KW-0812">Transmembrane</keyword>
<keyword evidence="10" id="KW-1185">Reference proteome</keyword>
<dbReference type="SUPFAM" id="SSF74653">
    <property type="entry name" value="TolA/TonB C-terminal domain"/>
    <property type="match status" value="1"/>
</dbReference>
<dbReference type="NCBIfam" id="TIGR01352">
    <property type="entry name" value="tonB_Cterm"/>
    <property type="match status" value="1"/>
</dbReference>
<sequence length="325" mass="34029">MTVKPRRTQYREERVPLAPPLYAADRLVSPEPASLPVHLSAPLGEHGLEDGSGKKEAQTTAADHRRFWTIAFMVALVAHVIVTVCLVATMQHHTLLSAPGQRAVQMVFETPHAEQAAPPPVEPPHSAQPVHPAPSLDAPLQDAGAKVPDPVVPDVTEALPTDPLPQPVVPHRVAAPVIPRAKAHTIPTPAKAKAQQSNQPPATPTVQSQRPPSPAEPAAHSSVTAADAPAPSVAHKAQGAGVTTLTCTPPQTHYPPMARHLHEEGEAVVEIGLNATGAVTTTRLVQSTGYDDLDAQALTAARGLKCAAPAQGAMVGRIPVGFHIQ</sequence>
<dbReference type="EMBL" id="BAMW01000009">
    <property type="protein sequence ID" value="GAN62567.1"/>
    <property type="molecule type" value="Genomic_DNA"/>
</dbReference>
<accession>A0A6N3T6N9</accession>
<gene>
    <name evidence="8" type="ORF">Abin_009_040</name>
    <name evidence="9" type="ORF">AIN02nite_21000</name>
</gene>
<dbReference type="AlphaFoldDB" id="A0A6N3T6N9"/>
<evidence type="ECO:0000313" key="8">
    <source>
        <dbReference type="EMBL" id="GAN62567.1"/>
    </source>
</evidence>
<dbReference type="Gene3D" id="3.30.1150.10">
    <property type="match status" value="1"/>
</dbReference>
<dbReference type="RefSeq" id="WP_146867687.1">
    <property type="nucleotide sequence ID" value="NZ_BAMW01000009.1"/>
</dbReference>